<dbReference type="InterPro" id="IPR000799">
    <property type="entry name" value="StAR-like"/>
</dbReference>
<evidence type="ECO:0000256" key="2">
    <source>
        <dbReference type="ARBA" id="ARBA00004731"/>
    </source>
</evidence>
<dbReference type="SMART" id="SM00234">
    <property type="entry name" value="START"/>
    <property type="match status" value="1"/>
</dbReference>
<dbReference type="GO" id="GO:0120020">
    <property type="term" value="F:cholesterol transfer activity"/>
    <property type="evidence" value="ECO:0007669"/>
    <property type="project" value="InterPro"/>
</dbReference>
<dbReference type="Pfam" id="PF01852">
    <property type="entry name" value="START"/>
    <property type="match status" value="1"/>
</dbReference>
<proteinExistence type="predicted"/>
<dbReference type="InterPro" id="IPR029866">
    <property type="entry name" value="StAR"/>
</dbReference>
<comment type="subcellular location">
    <subcellularLocation>
        <location evidence="1">Mitochondrion</location>
    </subcellularLocation>
</comment>
<dbReference type="GO" id="GO:0005739">
    <property type="term" value="C:mitochondrion"/>
    <property type="evidence" value="ECO:0007669"/>
    <property type="project" value="UniProtKB-SubCell"/>
</dbReference>
<dbReference type="Proteomes" id="UP001066276">
    <property type="component" value="Chromosome 6"/>
</dbReference>
<keyword evidence="7" id="KW-0496">Mitochondrion</keyword>
<dbReference type="Gene3D" id="3.30.530.20">
    <property type="match status" value="1"/>
</dbReference>
<dbReference type="PANTHER" id="PTHR46489">
    <property type="entry name" value="STEROIDOGENIC ACUTE REGULATORY PROTEIN, MITOCHONDRIAL"/>
    <property type="match status" value="1"/>
</dbReference>
<dbReference type="GO" id="GO:0032367">
    <property type="term" value="P:intracellular cholesterol transport"/>
    <property type="evidence" value="ECO:0007669"/>
    <property type="project" value="TreeGrafter"/>
</dbReference>
<dbReference type="GO" id="GO:0050810">
    <property type="term" value="P:regulation of steroid biosynthetic process"/>
    <property type="evidence" value="ECO:0007669"/>
    <property type="project" value="TreeGrafter"/>
</dbReference>
<comment type="caution">
    <text evidence="11">The sequence shown here is derived from an EMBL/GenBank/DDBJ whole genome shotgun (WGS) entry which is preliminary data.</text>
</comment>
<gene>
    <name evidence="11" type="ORF">NDU88_009868</name>
</gene>
<dbReference type="AlphaFoldDB" id="A0AAV7QW87"/>
<comment type="subunit">
    <text evidence="3">May interact with TSPO.</text>
</comment>
<dbReference type="PANTHER" id="PTHR46489:SF5">
    <property type="entry name" value="START DOMAIN-CONTAINING PROTEIN 1"/>
    <property type="match status" value="1"/>
</dbReference>
<evidence type="ECO:0000256" key="3">
    <source>
        <dbReference type="ARBA" id="ARBA00011279"/>
    </source>
</evidence>
<evidence type="ECO:0000313" key="11">
    <source>
        <dbReference type="EMBL" id="KAJ1143561.1"/>
    </source>
</evidence>
<keyword evidence="4" id="KW-0813">Transport</keyword>
<accession>A0AAV7QW87</accession>
<organism evidence="11 12">
    <name type="scientific">Pleurodeles waltl</name>
    <name type="common">Iberian ribbed newt</name>
    <dbReference type="NCBI Taxonomy" id="8319"/>
    <lineage>
        <taxon>Eukaryota</taxon>
        <taxon>Metazoa</taxon>
        <taxon>Chordata</taxon>
        <taxon>Craniata</taxon>
        <taxon>Vertebrata</taxon>
        <taxon>Euteleostomi</taxon>
        <taxon>Amphibia</taxon>
        <taxon>Batrachia</taxon>
        <taxon>Caudata</taxon>
        <taxon>Salamandroidea</taxon>
        <taxon>Salamandridae</taxon>
        <taxon>Pleurodelinae</taxon>
        <taxon>Pleurodeles</taxon>
    </lineage>
</organism>
<dbReference type="EMBL" id="JANPWB010000010">
    <property type="protein sequence ID" value="KAJ1143561.1"/>
    <property type="molecule type" value="Genomic_DNA"/>
</dbReference>
<evidence type="ECO:0000256" key="8">
    <source>
        <dbReference type="ARBA" id="ARBA00023250"/>
    </source>
</evidence>
<comment type="pathway">
    <text evidence="2">Steroid metabolism; cholesterol metabolism.</text>
</comment>
<evidence type="ECO:0000256" key="7">
    <source>
        <dbReference type="ARBA" id="ARBA00023128"/>
    </source>
</evidence>
<evidence type="ECO:0000259" key="10">
    <source>
        <dbReference type="PROSITE" id="PS50848"/>
    </source>
</evidence>
<evidence type="ECO:0000256" key="4">
    <source>
        <dbReference type="ARBA" id="ARBA00022448"/>
    </source>
</evidence>
<keyword evidence="12" id="KW-1185">Reference proteome</keyword>
<evidence type="ECO:0000256" key="1">
    <source>
        <dbReference type="ARBA" id="ARBA00004173"/>
    </source>
</evidence>
<evidence type="ECO:0000256" key="9">
    <source>
        <dbReference type="ARBA" id="ARBA00032620"/>
    </source>
</evidence>
<keyword evidence="6" id="KW-0446">Lipid-binding</keyword>
<dbReference type="InterPro" id="IPR002913">
    <property type="entry name" value="START_lipid-bd_dom"/>
</dbReference>
<evidence type="ECO:0000256" key="5">
    <source>
        <dbReference type="ARBA" id="ARBA00023055"/>
    </source>
</evidence>
<protein>
    <recommendedName>
        <fullName evidence="9">START domain-containing protein 1</fullName>
    </recommendedName>
</protein>
<keyword evidence="5" id="KW-0445">Lipid transport</keyword>
<dbReference type="PROSITE" id="PS50848">
    <property type="entry name" value="START"/>
    <property type="match status" value="1"/>
</dbReference>
<evidence type="ECO:0000313" key="12">
    <source>
        <dbReference type="Proteomes" id="UP001066276"/>
    </source>
</evidence>
<sequence>MKYSITELFYAKQGDAALQRALGILQQQDGWQTEIQKENGDWVLSKAFPTIGKVFRAEAILDYTVDALYHQLFEKLEQMADWNPTISKVEILQRIGKHTLVTCEVTAQTSTKLIGQRDFVSVRHCWRQGSAIYLVGTATHSDLMPPRSGLVRAEAGLTCIVLRPFESDSKKTHLTWILNMDLKVPA</sequence>
<dbReference type="GO" id="GO:0006694">
    <property type="term" value="P:steroid biosynthetic process"/>
    <property type="evidence" value="ECO:0007669"/>
    <property type="project" value="UniProtKB-KW"/>
</dbReference>
<dbReference type="SUPFAM" id="SSF55961">
    <property type="entry name" value="Bet v1-like"/>
    <property type="match status" value="1"/>
</dbReference>
<dbReference type="PRINTS" id="PR00978">
    <property type="entry name" value="STARPROTEIN"/>
</dbReference>
<dbReference type="GO" id="GO:0015485">
    <property type="term" value="F:cholesterol binding"/>
    <property type="evidence" value="ECO:0007669"/>
    <property type="project" value="InterPro"/>
</dbReference>
<dbReference type="InterPro" id="IPR023393">
    <property type="entry name" value="START-like_dom_sf"/>
</dbReference>
<evidence type="ECO:0000256" key="6">
    <source>
        <dbReference type="ARBA" id="ARBA00023121"/>
    </source>
</evidence>
<feature type="domain" description="START" evidence="10">
    <location>
        <begin position="27"/>
        <end position="186"/>
    </location>
</feature>
<keyword evidence="8" id="KW-0755">Steroidogenesis</keyword>
<reference evidence="11" key="1">
    <citation type="journal article" date="2022" name="bioRxiv">
        <title>Sequencing and chromosome-scale assembly of the giantPleurodeles waltlgenome.</title>
        <authorList>
            <person name="Brown T."/>
            <person name="Elewa A."/>
            <person name="Iarovenko S."/>
            <person name="Subramanian E."/>
            <person name="Araus A.J."/>
            <person name="Petzold A."/>
            <person name="Susuki M."/>
            <person name="Suzuki K.-i.T."/>
            <person name="Hayashi T."/>
            <person name="Toyoda A."/>
            <person name="Oliveira C."/>
            <person name="Osipova E."/>
            <person name="Leigh N.D."/>
            <person name="Simon A."/>
            <person name="Yun M.H."/>
        </authorList>
    </citation>
    <scope>NUCLEOTIDE SEQUENCE</scope>
    <source>
        <strain evidence="11">20211129_DDA</strain>
        <tissue evidence="11">Liver</tissue>
    </source>
</reference>
<name>A0AAV7QW87_PLEWA</name>